<evidence type="ECO:0000313" key="2">
    <source>
        <dbReference type="Proteomes" id="UP001295444"/>
    </source>
</evidence>
<feature type="non-terminal residue" evidence="1">
    <location>
        <position position="60"/>
    </location>
</feature>
<organism evidence="1 2">
    <name type="scientific">Pelobates cultripes</name>
    <name type="common">Western spadefoot toad</name>
    <dbReference type="NCBI Taxonomy" id="61616"/>
    <lineage>
        <taxon>Eukaryota</taxon>
        <taxon>Metazoa</taxon>
        <taxon>Chordata</taxon>
        <taxon>Craniata</taxon>
        <taxon>Vertebrata</taxon>
        <taxon>Euteleostomi</taxon>
        <taxon>Amphibia</taxon>
        <taxon>Batrachia</taxon>
        <taxon>Anura</taxon>
        <taxon>Pelobatoidea</taxon>
        <taxon>Pelobatidae</taxon>
        <taxon>Pelobates</taxon>
    </lineage>
</organism>
<dbReference type="Proteomes" id="UP001295444">
    <property type="component" value="Chromosome 04"/>
</dbReference>
<accession>A0AAD1S411</accession>
<dbReference type="EMBL" id="OW240915">
    <property type="protein sequence ID" value="CAH2285989.1"/>
    <property type="molecule type" value="Genomic_DNA"/>
</dbReference>
<gene>
    <name evidence="1" type="ORF">PECUL_23A022286</name>
</gene>
<sequence length="60" mass="6883">MLKELQTSLQADFTKHAKDVRMDIQAMGERTSHLEQKAEQLIEAHNSLVYAYSCMPNFIA</sequence>
<evidence type="ECO:0000313" key="1">
    <source>
        <dbReference type="EMBL" id="CAH2285989.1"/>
    </source>
</evidence>
<protein>
    <submittedName>
        <fullName evidence="1">Uncharacterized protein</fullName>
    </submittedName>
</protein>
<keyword evidence="2" id="KW-1185">Reference proteome</keyword>
<name>A0AAD1S411_PELCU</name>
<dbReference type="AlphaFoldDB" id="A0AAD1S411"/>
<reference evidence="1" key="1">
    <citation type="submission" date="2022-03" db="EMBL/GenBank/DDBJ databases">
        <authorList>
            <person name="Alioto T."/>
            <person name="Alioto T."/>
            <person name="Gomez Garrido J."/>
        </authorList>
    </citation>
    <scope>NUCLEOTIDE SEQUENCE</scope>
</reference>
<proteinExistence type="predicted"/>